<dbReference type="InterPro" id="IPR005901">
    <property type="entry name" value="GLPGLI"/>
</dbReference>
<evidence type="ECO:0000313" key="2">
    <source>
        <dbReference type="Proteomes" id="UP000249620"/>
    </source>
</evidence>
<protein>
    <submittedName>
        <fullName evidence="1">GLPGLI family protein</fullName>
    </submittedName>
</protein>
<dbReference type="EMBL" id="QLMI01000003">
    <property type="protein sequence ID" value="RAK23713.1"/>
    <property type="molecule type" value="Genomic_DNA"/>
</dbReference>
<reference evidence="1 2" key="1">
    <citation type="submission" date="2018-06" db="EMBL/GenBank/DDBJ databases">
        <title>Genomic Encyclopedia of Type Strains, Phase III (KMG-III): the genomes of soil and plant-associated and newly described type strains.</title>
        <authorList>
            <person name="Whitman W."/>
        </authorList>
    </citation>
    <scope>NUCLEOTIDE SEQUENCE [LARGE SCALE GENOMIC DNA]</scope>
    <source>
        <strain evidence="1 2">CGMCC 1.12398</strain>
    </source>
</reference>
<comment type="caution">
    <text evidence="1">The sequence shown here is derived from an EMBL/GenBank/DDBJ whole genome shotgun (WGS) entry which is preliminary data.</text>
</comment>
<dbReference type="OrthoDB" id="1429333at2"/>
<accession>A0A327YS27</accession>
<sequence>MKYYPIAFFLIFISSFSQQNGIITYKSFFSVKQATEELKQENRMWYQEELDHEMMAQLLRFTLQFNNEAAVFTMSENMISDVENQLSKRYTTGRFYGDAVFYINRKKDTLIEQLPYSFATLLRKRKASFIDWNLTTETKEIQGFKCYKATYTYVQKWKGREFLWPVVAWYCPEIPVPLGPTRYSGLPDLILELHENEIAYVVEKIDLVSIPEKITEPTKGEMLTDEEINNRDRKVKEGLMGN</sequence>
<dbReference type="NCBIfam" id="TIGR01200">
    <property type="entry name" value="GLPGLI"/>
    <property type="match status" value="1"/>
</dbReference>
<dbReference type="Proteomes" id="UP000249620">
    <property type="component" value="Unassembled WGS sequence"/>
</dbReference>
<dbReference type="Pfam" id="PF09697">
    <property type="entry name" value="Porph_ging"/>
    <property type="match status" value="1"/>
</dbReference>
<keyword evidence="2" id="KW-1185">Reference proteome</keyword>
<dbReference type="AlphaFoldDB" id="A0A327YS27"/>
<organism evidence="1 2">
    <name type="scientific">Flavobacterium aquaticum</name>
    <dbReference type="NCBI Taxonomy" id="1236486"/>
    <lineage>
        <taxon>Bacteria</taxon>
        <taxon>Pseudomonadati</taxon>
        <taxon>Bacteroidota</taxon>
        <taxon>Flavobacteriia</taxon>
        <taxon>Flavobacteriales</taxon>
        <taxon>Flavobacteriaceae</taxon>
        <taxon>Flavobacterium</taxon>
    </lineage>
</organism>
<evidence type="ECO:0000313" key="1">
    <source>
        <dbReference type="EMBL" id="RAK23713.1"/>
    </source>
</evidence>
<proteinExistence type="predicted"/>
<name>A0A327YS27_9FLAO</name>
<gene>
    <name evidence="1" type="ORF">B0I03_103179</name>
</gene>
<dbReference type="RefSeq" id="WP_111566540.1">
    <property type="nucleotide sequence ID" value="NZ_QLMI01000003.1"/>
</dbReference>